<proteinExistence type="predicted"/>
<dbReference type="AlphaFoldDB" id="A0A5C4VIU2"/>
<keyword evidence="2" id="KW-1185">Reference proteome</keyword>
<accession>A0A5C4VIU2</accession>
<dbReference type="EMBL" id="VDLX02000021">
    <property type="protein sequence ID" value="KAB8189126.1"/>
    <property type="molecule type" value="Genomic_DNA"/>
</dbReference>
<evidence type="ECO:0000313" key="1">
    <source>
        <dbReference type="EMBL" id="KAB8189126.1"/>
    </source>
</evidence>
<reference evidence="1 2" key="1">
    <citation type="submission" date="2019-10" db="EMBL/GenBank/DDBJ databases">
        <title>Nonomuraea sp. nov., isolated from Phyllanthus amarus.</title>
        <authorList>
            <person name="Klykleung N."/>
            <person name="Tanasupawat S."/>
        </authorList>
    </citation>
    <scope>NUCLEOTIDE SEQUENCE [LARGE SCALE GENOMIC DNA]</scope>
    <source>
        <strain evidence="1 2">PA1-10</strain>
    </source>
</reference>
<gene>
    <name evidence="1" type="ORF">FH608_040460</name>
</gene>
<dbReference type="OrthoDB" id="3837907at2"/>
<dbReference type="RefSeq" id="WP_139635723.1">
    <property type="nucleotide sequence ID" value="NZ_VDLX02000021.1"/>
</dbReference>
<name>A0A5C4VIU2_9ACTN</name>
<organism evidence="1 2">
    <name type="scientific">Nonomuraea phyllanthi</name>
    <dbReference type="NCBI Taxonomy" id="2219224"/>
    <lineage>
        <taxon>Bacteria</taxon>
        <taxon>Bacillati</taxon>
        <taxon>Actinomycetota</taxon>
        <taxon>Actinomycetes</taxon>
        <taxon>Streptosporangiales</taxon>
        <taxon>Streptosporangiaceae</taxon>
        <taxon>Nonomuraea</taxon>
    </lineage>
</organism>
<protein>
    <submittedName>
        <fullName evidence="1">Uncharacterized protein</fullName>
    </submittedName>
</protein>
<comment type="caution">
    <text evidence="1">The sequence shown here is derived from an EMBL/GenBank/DDBJ whole genome shotgun (WGS) entry which is preliminary data.</text>
</comment>
<evidence type="ECO:0000313" key="2">
    <source>
        <dbReference type="Proteomes" id="UP000312512"/>
    </source>
</evidence>
<sequence>MTDIGDQVLSAVSKAAAWGPGAALSTAALLAPSGSVDWDERAGESWVRALDDDEVTALVSIRLPLLLATPDRLAGAALPAEVVAVAVGDLDEPALSCPETALAAAFGEAAVARLDSDAFSATDLWYVTV</sequence>
<dbReference type="Proteomes" id="UP000312512">
    <property type="component" value="Unassembled WGS sequence"/>
</dbReference>